<evidence type="ECO:0000313" key="2">
    <source>
        <dbReference type="Proteomes" id="UP000002215"/>
    </source>
</evidence>
<gene>
    <name evidence="1" type="ordered locus">Cpin_4516</name>
</gene>
<dbReference type="Proteomes" id="UP000002215">
    <property type="component" value="Chromosome"/>
</dbReference>
<dbReference type="AlphaFoldDB" id="A0A979G7A4"/>
<dbReference type="SUPFAM" id="SSF53067">
    <property type="entry name" value="Actin-like ATPase domain"/>
    <property type="match status" value="1"/>
</dbReference>
<dbReference type="InterPro" id="IPR043129">
    <property type="entry name" value="ATPase_NBD"/>
</dbReference>
<dbReference type="EMBL" id="CP001699">
    <property type="protein sequence ID" value="ACU61958.1"/>
    <property type="molecule type" value="Genomic_DNA"/>
</dbReference>
<dbReference type="RefSeq" id="WP_012792126.1">
    <property type="nucleotide sequence ID" value="NC_013132.1"/>
</dbReference>
<protein>
    <submittedName>
        <fullName evidence="1">Uncharacterized protein</fullName>
    </submittedName>
</protein>
<reference evidence="1 2" key="2">
    <citation type="journal article" date="2010" name="Stand. Genomic Sci.">
        <title>Complete genome sequence of Chitinophaga pinensis type strain (UQM 2034).</title>
        <authorList>
            <person name="Glavina Del Rio T."/>
            <person name="Abt B."/>
            <person name="Spring S."/>
            <person name="Lapidus A."/>
            <person name="Nolan M."/>
            <person name="Tice H."/>
            <person name="Copeland A."/>
            <person name="Cheng J.F."/>
            <person name="Chen F."/>
            <person name="Bruce D."/>
            <person name="Goodwin L."/>
            <person name="Pitluck S."/>
            <person name="Ivanova N."/>
            <person name="Mavromatis K."/>
            <person name="Mikhailova N."/>
            <person name="Pati A."/>
            <person name="Chen A."/>
            <person name="Palaniappan K."/>
            <person name="Land M."/>
            <person name="Hauser L."/>
            <person name="Chang Y.J."/>
            <person name="Jeffries C.D."/>
            <person name="Chain P."/>
            <person name="Saunders E."/>
            <person name="Detter J.C."/>
            <person name="Brettin T."/>
            <person name="Rohde M."/>
            <person name="Goker M."/>
            <person name="Bristow J."/>
            <person name="Eisen J.A."/>
            <person name="Markowitz V."/>
            <person name="Hugenholtz P."/>
            <person name="Kyrpides N.C."/>
            <person name="Klenk H.P."/>
            <person name="Lucas S."/>
        </authorList>
    </citation>
    <scope>NUCLEOTIDE SEQUENCE [LARGE SCALE GENOMIC DNA]</scope>
    <source>
        <strain evidence="2">ATCC 43595 / DSM 2588 / LMG 13176 / NBRC 15968 / NCIMB 11800 / UQM 2034</strain>
    </source>
</reference>
<reference evidence="2" key="1">
    <citation type="submission" date="2009-08" db="EMBL/GenBank/DDBJ databases">
        <title>The complete genome of Chitinophaga pinensis DSM 2588.</title>
        <authorList>
            <consortium name="US DOE Joint Genome Institute (JGI-PGF)"/>
            <person name="Lucas S."/>
            <person name="Copeland A."/>
            <person name="Lapidus A."/>
            <person name="Glavina del Rio T."/>
            <person name="Dalin E."/>
            <person name="Tice H."/>
            <person name="Bruce D."/>
            <person name="Goodwin L."/>
            <person name="Pitluck S."/>
            <person name="Kyrpides N."/>
            <person name="Mavromatis K."/>
            <person name="Ivanova N."/>
            <person name="Mikhailova N."/>
            <person name="Sims D."/>
            <person name="Meinche L."/>
            <person name="Brettin T."/>
            <person name="Detter J.C."/>
            <person name="Han C."/>
            <person name="Larimer F."/>
            <person name="Land M."/>
            <person name="Hauser L."/>
            <person name="Markowitz V."/>
            <person name="Cheng J.-F."/>
            <person name="Hugenholtz P."/>
            <person name="Woyke T."/>
            <person name="Wu D."/>
            <person name="Spring S."/>
            <person name="Klenk H.-P."/>
            <person name="Eisen J.A."/>
        </authorList>
    </citation>
    <scope>NUCLEOTIDE SEQUENCE [LARGE SCALE GENOMIC DNA]</scope>
    <source>
        <strain evidence="2">ATCC 43595 / DSM 2588 / LMG 13176 / NBRC 15968 / NCIMB 11800 / UQM 2034</strain>
    </source>
</reference>
<name>A0A979G7A4_CHIPD</name>
<organism evidence="1 2">
    <name type="scientific">Chitinophaga pinensis (strain ATCC 43595 / DSM 2588 / LMG 13176 / NBRC 15968 / NCIMB 11800 / UQM 2034)</name>
    <dbReference type="NCBI Taxonomy" id="485918"/>
    <lineage>
        <taxon>Bacteria</taxon>
        <taxon>Pseudomonadati</taxon>
        <taxon>Bacteroidota</taxon>
        <taxon>Chitinophagia</taxon>
        <taxon>Chitinophagales</taxon>
        <taxon>Chitinophagaceae</taxon>
        <taxon>Chitinophaga</taxon>
    </lineage>
</organism>
<dbReference type="OrthoDB" id="1028138at2"/>
<dbReference type="KEGG" id="cpi:Cpin_4516"/>
<proteinExistence type="predicted"/>
<evidence type="ECO:0000313" key="1">
    <source>
        <dbReference type="EMBL" id="ACU61958.1"/>
    </source>
</evidence>
<sequence>MTPHIFRKYKGYNPNEIKCWTPSTGINTESFEVENITASKGSSKAGTAIPSPLARMELFDTAFNILAADNISLEGNTIYHQLVSDCLDVLQLIFSSRPEDIGPGKKIWFKEWLVTENIDKLKQKGEKHPNYLLGKSLEQIFFDKDNGAFTNTGSIFLIFYENTLLGGTSPLTLFFTSPNWSRKIRDGAIINIPQSADGDVFFDKDTRALHLRDEEFVTYLFTLCRQQPEAFRKAAGLRKYINKAVAGSKRFSHLLQQDRIISPSAVLDDEYSTIMTNIDNKHLTIGGLHYHRLKEGKEQEKVQKYSDFIINATVDKYNRQFNEKNEEVQVYPPLVLINGMNISGDYLEQNIPWNPSTIIRDLYHRSIPLYERKLPQGSGTAVSYPFITTEDLLEDYLLEVPFNINNNRFFSGFRGDFKYLLPIKKAYFNFFTFSDLKNALTITVTSGVVKVTLKIPIKNKKGAKEILFVKEYAKPKGTIVECRMGLGIYPFYKVESDAPALKALKNYDVLLANRIEQEGPERVSLHFYTYNTLSHARNELPQKMLPRSVFDKGGATASSKYYKLKDSFDYIELSYKDLSGINCEGLIIPDFENRIISLNQHKAYTFAIDFGTSNTHVSYMDNATELPQPFTIEEADQQMVLLNAPGNDSHPGVRFAFYGQFPAIDQTLRREFLPAVITEKGRSPVSFPFKTATCEISSFAKEDDSKYDLFSHINIGYYIDQEETQGDVIYTTNLKWLLENNDGHANKNRVKFFLKQLFAQIKIKTVLNNGDLGKMQLGWSLPSSMNKGNKLKLRNLMEAAFNEVFDGSGALLLPAIPESVAPYFFLTKTENALHDMANIVNVDIGGGTTDVMMFMESSGQRSDKYISTSFRFAGNDLWGSGFNGKLKDNGFITNYFEYQRANNIYPPNEARFLTKAKEDGTLRSDDLVSLLFRYDQEFRFSDSIATGRPDMLTVLYLHYSAIVYHIIEIMELKGYPLPRYLSFTGKGSQYISLLCGGGKEELAEFTRLLINTYSDKQLQRSFEVILNANPKEVTANGSILYARADKSETERYSSLAEFVHPGFNPLKEAAFAEKVRTTEKGAFQLLDVQNIASPLNVAVLENLNNFLEKTLNNRVVIDFLGEFNIKNLKETYELLRWNGDIDNGEGLIYDSYRKVLNDLRSRDKEEPLPQSLFFFAFKESLYRLSKQIVAKKSA</sequence>
<accession>A0A979G7A4</accession>